<evidence type="ECO:0000259" key="2">
    <source>
        <dbReference type="Pfam" id="PF00881"/>
    </source>
</evidence>
<feature type="domain" description="Nitroreductase" evidence="2">
    <location>
        <begin position="64"/>
        <end position="150"/>
    </location>
</feature>
<dbReference type="GO" id="GO:0016491">
    <property type="term" value="F:oxidoreductase activity"/>
    <property type="evidence" value="ECO:0007669"/>
    <property type="project" value="InterPro"/>
</dbReference>
<reference evidence="3 4" key="1">
    <citation type="submission" date="2019-11" db="EMBL/GenBank/DDBJ databases">
        <title>Comparative genomics of hydrocarbon-degrading Desulfosarcina strains.</title>
        <authorList>
            <person name="Watanabe M."/>
            <person name="Kojima H."/>
            <person name="Fukui M."/>
        </authorList>
    </citation>
    <scope>NUCLEOTIDE SEQUENCE [LARGE SCALE GENOMIC DNA]</scope>
    <source>
        <strain evidence="3 4">PP31</strain>
    </source>
</reference>
<organism evidence="3 4">
    <name type="scientific">Desulfosarcina widdelii</name>
    <dbReference type="NCBI Taxonomy" id="947919"/>
    <lineage>
        <taxon>Bacteria</taxon>
        <taxon>Pseudomonadati</taxon>
        <taxon>Thermodesulfobacteriota</taxon>
        <taxon>Desulfobacteria</taxon>
        <taxon>Desulfobacterales</taxon>
        <taxon>Desulfosarcinaceae</taxon>
        <taxon>Desulfosarcina</taxon>
    </lineage>
</organism>
<dbReference type="AlphaFoldDB" id="A0A5K7Z3Z5"/>
<evidence type="ECO:0000256" key="1">
    <source>
        <dbReference type="SAM" id="MobiDB-lite"/>
    </source>
</evidence>
<dbReference type="SUPFAM" id="SSF55469">
    <property type="entry name" value="FMN-dependent nitroreductase-like"/>
    <property type="match status" value="1"/>
</dbReference>
<dbReference type="InterPro" id="IPR029479">
    <property type="entry name" value="Nitroreductase"/>
</dbReference>
<gene>
    <name evidence="3" type="ORF">DSCW_28270</name>
</gene>
<dbReference type="RefSeq" id="WP_155304335.1">
    <property type="nucleotide sequence ID" value="NZ_AP021875.1"/>
</dbReference>
<dbReference type="PANTHER" id="PTHR23026">
    <property type="entry name" value="NADPH NITROREDUCTASE"/>
    <property type="match status" value="1"/>
</dbReference>
<feature type="domain" description="Nitroreductase" evidence="2">
    <location>
        <begin position="6"/>
        <end position="58"/>
    </location>
</feature>
<accession>A0A5K7Z3Z5</accession>
<protein>
    <recommendedName>
        <fullName evidence="2">Nitroreductase domain-containing protein</fullName>
    </recommendedName>
</protein>
<proteinExistence type="predicted"/>
<name>A0A5K7Z3Z5_9BACT</name>
<dbReference type="PANTHER" id="PTHR23026:SF117">
    <property type="entry name" value="NITROREDUCTASE"/>
    <property type="match status" value="1"/>
</dbReference>
<evidence type="ECO:0000313" key="4">
    <source>
        <dbReference type="Proteomes" id="UP000427769"/>
    </source>
</evidence>
<dbReference type="Pfam" id="PF00881">
    <property type="entry name" value="Nitroreductase"/>
    <property type="match status" value="2"/>
</dbReference>
<dbReference type="EMBL" id="AP021875">
    <property type="protein sequence ID" value="BBO75410.1"/>
    <property type="molecule type" value="Genomic_DNA"/>
</dbReference>
<dbReference type="InterPro" id="IPR000415">
    <property type="entry name" value="Nitroreductase-like"/>
</dbReference>
<dbReference type="Proteomes" id="UP000427769">
    <property type="component" value="Chromosome"/>
</dbReference>
<dbReference type="InterPro" id="IPR050627">
    <property type="entry name" value="Nitroreductase/BluB"/>
</dbReference>
<sequence>MFIDLLRSRRSIRQYKDKPVEKEKIDLLIEAALRAPSSRGFNPWEFVVIDEPEILAALSRTKPHGASFLAKAPLAIVVCGDPEKSDVWVEDVSIATIILHLAATDLGLGSCWIQLRKRNYDERTTAGQHAAHLLGLPNGLEVSAIMAVGYPDRQPSPHPESALQRDKVSFNRYGRKRS</sequence>
<dbReference type="OrthoDB" id="9809288at2"/>
<evidence type="ECO:0000313" key="3">
    <source>
        <dbReference type="EMBL" id="BBO75410.1"/>
    </source>
</evidence>
<feature type="region of interest" description="Disordered" evidence="1">
    <location>
        <begin position="151"/>
        <end position="178"/>
    </location>
</feature>
<dbReference type="Gene3D" id="3.40.109.10">
    <property type="entry name" value="NADH Oxidase"/>
    <property type="match status" value="1"/>
</dbReference>
<keyword evidence="4" id="KW-1185">Reference proteome</keyword>
<dbReference type="KEGG" id="dwd:DSCW_28270"/>
<dbReference type="CDD" id="cd02151">
    <property type="entry name" value="nitroreductase"/>
    <property type="match status" value="1"/>
</dbReference>